<name>K1U9F3_9ZZZZ</name>
<reference evidence="1" key="1">
    <citation type="journal article" date="2013" name="Environ. Microbiol.">
        <title>Microbiota from the distal guts of lean and obese adolescents exhibit partial functional redundancy besides clear differences in community structure.</title>
        <authorList>
            <person name="Ferrer M."/>
            <person name="Ruiz A."/>
            <person name="Lanza F."/>
            <person name="Haange S.B."/>
            <person name="Oberbach A."/>
            <person name="Till H."/>
            <person name="Bargiela R."/>
            <person name="Campoy C."/>
            <person name="Segura M.T."/>
            <person name="Richter M."/>
            <person name="von Bergen M."/>
            <person name="Seifert J."/>
            <person name="Suarez A."/>
        </authorList>
    </citation>
    <scope>NUCLEOTIDE SEQUENCE</scope>
</reference>
<protein>
    <submittedName>
        <fullName evidence="1">Uncharacterized protein</fullName>
    </submittedName>
</protein>
<comment type="caution">
    <text evidence="1">The sequence shown here is derived from an EMBL/GenBank/DDBJ whole genome shotgun (WGS) entry which is preliminary data.</text>
</comment>
<dbReference type="InterPro" id="IPR008323">
    <property type="entry name" value="UCP033563"/>
</dbReference>
<sequence length="78" mass="8158">MAVRRGAALETPHVMMLADDPGCTLVEPIGAHKSELKKLYEGELMQGGGHIAGWAVEDPAMLAQIDAALAALGSQEAF</sequence>
<accession>K1U9F3</accession>
<organism evidence="1">
    <name type="scientific">human gut metagenome</name>
    <dbReference type="NCBI Taxonomy" id="408170"/>
    <lineage>
        <taxon>unclassified sequences</taxon>
        <taxon>metagenomes</taxon>
        <taxon>organismal metagenomes</taxon>
    </lineage>
</organism>
<evidence type="ECO:0000313" key="1">
    <source>
        <dbReference type="EMBL" id="EKC76559.1"/>
    </source>
</evidence>
<dbReference type="Pfam" id="PF06245">
    <property type="entry name" value="DUF1015"/>
    <property type="match status" value="1"/>
</dbReference>
<proteinExistence type="predicted"/>
<feature type="non-terminal residue" evidence="1">
    <location>
        <position position="78"/>
    </location>
</feature>
<dbReference type="AlphaFoldDB" id="K1U9F3"/>
<gene>
    <name evidence="1" type="ORF">OBE_00778</name>
</gene>
<dbReference type="EMBL" id="AJWZ01000531">
    <property type="protein sequence ID" value="EKC76559.1"/>
    <property type="molecule type" value="Genomic_DNA"/>
</dbReference>